<keyword evidence="4" id="KW-1185">Reference proteome</keyword>
<feature type="compositionally biased region" description="Polar residues" evidence="2">
    <location>
        <begin position="23"/>
        <end position="38"/>
    </location>
</feature>
<accession>A0A367EW57</accession>
<dbReference type="InterPro" id="IPR013762">
    <property type="entry name" value="Integrase-like_cat_sf"/>
</dbReference>
<comment type="caution">
    <text evidence="3">The sequence shown here is derived from an EMBL/GenBank/DDBJ whole genome shotgun (WGS) entry which is preliminary data.</text>
</comment>
<dbReference type="AlphaFoldDB" id="A0A367EW57"/>
<feature type="region of interest" description="Disordered" evidence="2">
    <location>
        <begin position="1"/>
        <end position="38"/>
    </location>
</feature>
<keyword evidence="1" id="KW-0233">DNA recombination</keyword>
<dbReference type="Gene3D" id="1.10.443.10">
    <property type="entry name" value="Intergrase catalytic core"/>
    <property type="match status" value="1"/>
</dbReference>
<protein>
    <submittedName>
        <fullName evidence="3">Uncharacterized protein</fullName>
    </submittedName>
</protein>
<dbReference type="GO" id="GO:0015074">
    <property type="term" value="P:DNA integration"/>
    <property type="evidence" value="ECO:0007669"/>
    <property type="project" value="InterPro"/>
</dbReference>
<dbReference type="SUPFAM" id="SSF56349">
    <property type="entry name" value="DNA breaking-rejoining enzymes"/>
    <property type="match status" value="1"/>
</dbReference>
<sequence>MPPKRGPPVGLHPGTAEPDHQLRNNAFTATGPQSDEQARSTLTNTTIRHTAVSLLLDLGVPPHVLREIAGHSAIEVTMDVYTRAPLGEKTKALKRLGKRSTSGLMYRLM</sequence>
<name>A0A367EW57_9ACTN</name>
<dbReference type="EMBL" id="QOIL01000029">
    <property type="protein sequence ID" value="RCG21929.1"/>
    <property type="molecule type" value="Genomic_DNA"/>
</dbReference>
<dbReference type="Proteomes" id="UP000253094">
    <property type="component" value="Unassembled WGS sequence"/>
</dbReference>
<evidence type="ECO:0000256" key="1">
    <source>
        <dbReference type="ARBA" id="ARBA00023172"/>
    </source>
</evidence>
<evidence type="ECO:0000313" key="3">
    <source>
        <dbReference type="EMBL" id="RCG21929.1"/>
    </source>
</evidence>
<dbReference type="GO" id="GO:0003677">
    <property type="term" value="F:DNA binding"/>
    <property type="evidence" value="ECO:0007669"/>
    <property type="project" value="InterPro"/>
</dbReference>
<dbReference type="GO" id="GO:0006310">
    <property type="term" value="P:DNA recombination"/>
    <property type="evidence" value="ECO:0007669"/>
    <property type="project" value="UniProtKB-KW"/>
</dbReference>
<evidence type="ECO:0000313" key="4">
    <source>
        <dbReference type="Proteomes" id="UP000253094"/>
    </source>
</evidence>
<organism evidence="3 4">
    <name type="scientific">Sphaerisporangium album</name>
    <dbReference type="NCBI Taxonomy" id="509200"/>
    <lineage>
        <taxon>Bacteria</taxon>
        <taxon>Bacillati</taxon>
        <taxon>Actinomycetota</taxon>
        <taxon>Actinomycetes</taxon>
        <taxon>Streptosporangiales</taxon>
        <taxon>Streptosporangiaceae</taxon>
        <taxon>Sphaerisporangium</taxon>
    </lineage>
</organism>
<dbReference type="InterPro" id="IPR011010">
    <property type="entry name" value="DNA_brk_join_enz"/>
</dbReference>
<reference evidence="3 4" key="1">
    <citation type="submission" date="2018-06" db="EMBL/GenBank/DDBJ databases">
        <title>Sphaerisporangium craniellae sp. nov., isolated from a marine sponge in the South China Sea.</title>
        <authorList>
            <person name="Li L."/>
        </authorList>
    </citation>
    <scope>NUCLEOTIDE SEQUENCE [LARGE SCALE GENOMIC DNA]</scope>
    <source>
        <strain evidence="3 4">CCTCC AA 208026</strain>
    </source>
</reference>
<evidence type="ECO:0000256" key="2">
    <source>
        <dbReference type="SAM" id="MobiDB-lite"/>
    </source>
</evidence>
<dbReference type="OrthoDB" id="3175606at2"/>
<proteinExistence type="predicted"/>
<gene>
    <name evidence="3" type="ORF">DQ384_36295</name>
</gene>